<reference evidence="2 3" key="1">
    <citation type="submission" date="2019-04" db="EMBL/GenBank/DDBJ databases">
        <title>Microbes associate with the intestines of laboratory mice.</title>
        <authorList>
            <person name="Navarre W."/>
            <person name="Wong E."/>
            <person name="Huang K.C."/>
            <person name="Tropini C."/>
            <person name="Ng K."/>
            <person name="Yu B."/>
        </authorList>
    </citation>
    <scope>NUCLEOTIDE SEQUENCE [LARGE SCALE GENOMIC DNA]</scope>
    <source>
        <strain evidence="2 3">NM48_B13</strain>
    </source>
</reference>
<comment type="caution">
    <text evidence="2">The sequence shown here is derived from an EMBL/GenBank/DDBJ whole genome shotgun (WGS) entry which is preliminary data.</text>
</comment>
<protein>
    <submittedName>
        <fullName evidence="2">Uncharacterized protein</fullName>
    </submittedName>
</protein>
<sequence>MDFWEFLQKGAKHHKPAMLVIFACLSGSRFQEPRNARAEKNGTVSPGTCAKECAAALSARGHNSRTHFPMQAPPHQEVRPA</sequence>
<keyword evidence="3" id="KW-1185">Reference proteome</keyword>
<gene>
    <name evidence="2" type="ORF">E5982_03635</name>
</gene>
<feature type="region of interest" description="Disordered" evidence="1">
    <location>
        <begin position="60"/>
        <end position="81"/>
    </location>
</feature>
<accession>A0A4T9T8Y2</accession>
<organism evidence="2 3">
    <name type="scientific">Parvibacter caecicola</name>
    <dbReference type="NCBI Taxonomy" id="747645"/>
    <lineage>
        <taxon>Bacteria</taxon>
        <taxon>Bacillati</taxon>
        <taxon>Actinomycetota</taxon>
        <taxon>Coriobacteriia</taxon>
        <taxon>Coriobacteriales</taxon>
        <taxon>Coriobacteriaceae</taxon>
        <taxon>Parvibacter</taxon>
    </lineage>
</organism>
<proteinExistence type="predicted"/>
<name>A0A4T9T8Y2_9ACTN</name>
<dbReference type="EMBL" id="SSTM01000002">
    <property type="protein sequence ID" value="TJW11311.1"/>
    <property type="molecule type" value="Genomic_DNA"/>
</dbReference>
<dbReference type="RefSeq" id="WP_136845485.1">
    <property type="nucleotide sequence ID" value="NZ_CANPEU010000026.1"/>
</dbReference>
<evidence type="ECO:0000313" key="2">
    <source>
        <dbReference type="EMBL" id="TJW11311.1"/>
    </source>
</evidence>
<evidence type="ECO:0000256" key="1">
    <source>
        <dbReference type="SAM" id="MobiDB-lite"/>
    </source>
</evidence>
<dbReference type="Proteomes" id="UP000309454">
    <property type="component" value="Unassembled WGS sequence"/>
</dbReference>
<evidence type="ECO:0000313" key="3">
    <source>
        <dbReference type="Proteomes" id="UP000309454"/>
    </source>
</evidence>
<dbReference type="AlphaFoldDB" id="A0A4T9T8Y2"/>